<proteinExistence type="predicted"/>
<evidence type="ECO:0000313" key="2">
    <source>
        <dbReference type="Proteomes" id="UP001054837"/>
    </source>
</evidence>
<gene>
    <name evidence="1" type="ORF">CDAR_208031</name>
</gene>
<organism evidence="1 2">
    <name type="scientific">Caerostris darwini</name>
    <dbReference type="NCBI Taxonomy" id="1538125"/>
    <lineage>
        <taxon>Eukaryota</taxon>
        <taxon>Metazoa</taxon>
        <taxon>Ecdysozoa</taxon>
        <taxon>Arthropoda</taxon>
        <taxon>Chelicerata</taxon>
        <taxon>Arachnida</taxon>
        <taxon>Araneae</taxon>
        <taxon>Araneomorphae</taxon>
        <taxon>Entelegynae</taxon>
        <taxon>Araneoidea</taxon>
        <taxon>Araneidae</taxon>
        <taxon>Caerostris</taxon>
    </lineage>
</organism>
<dbReference type="AlphaFoldDB" id="A0AAV4U3M3"/>
<evidence type="ECO:0000313" key="1">
    <source>
        <dbReference type="EMBL" id="GIY52351.1"/>
    </source>
</evidence>
<keyword evidence="2" id="KW-1185">Reference proteome</keyword>
<name>A0AAV4U3M3_9ARAC</name>
<reference evidence="1 2" key="1">
    <citation type="submission" date="2021-06" db="EMBL/GenBank/DDBJ databases">
        <title>Caerostris darwini draft genome.</title>
        <authorList>
            <person name="Kono N."/>
            <person name="Arakawa K."/>
        </authorList>
    </citation>
    <scope>NUCLEOTIDE SEQUENCE [LARGE SCALE GENOMIC DNA]</scope>
</reference>
<comment type="caution">
    <text evidence="1">The sequence shown here is derived from an EMBL/GenBank/DDBJ whole genome shotgun (WGS) entry which is preliminary data.</text>
</comment>
<accession>A0AAV4U3M3</accession>
<protein>
    <submittedName>
        <fullName evidence="1">Uncharacterized protein</fullName>
    </submittedName>
</protein>
<dbReference type="EMBL" id="BPLQ01010661">
    <property type="protein sequence ID" value="GIY52351.1"/>
    <property type="molecule type" value="Genomic_DNA"/>
</dbReference>
<dbReference type="Proteomes" id="UP001054837">
    <property type="component" value="Unassembled WGS sequence"/>
</dbReference>
<sequence length="94" mass="10773">MRGTLIMSVACKLWFHHLRCHDGWILEDANSRSGSLDRLIKVHFGNYHFCCGCHQDCLGGTGDMVVWIECSAFSVQTMWVRCYYDIGNKSLDLL</sequence>